<keyword evidence="3" id="KW-1185">Reference proteome</keyword>
<dbReference type="PROSITE" id="PS51186">
    <property type="entry name" value="GNAT"/>
    <property type="match status" value="1"/>
</dbReference>
<protein>
    <submittedName>
        <fullName evidence="2">Putative acetyltransferase</fullName>
    </submittedName>
</protein>
<dbReference type="STRING" id="631454.N177_2639"/>
<keyword evidence="2" id="KW-0808">Transferase</keyword>
<dbReference type="EMBL" id="AWXZ01000035">
    <property type="protein sequence ID" value="ESR24190.1"/>
    <property type="molecule type" value="Genomic_DNA"/>
</dbReference>
<name>V4RLR2_9HYPH</name>
<dbReference type="AlphaFoldDB" id="V4RLR2"/>
<dbReference type="Pfam" id="PF00583">
    <property type="entry name" value="Acetyltransf_1"/>
    <property type="match status" value="1"/>
</dbReference>
<evidence type="ECO:0000313" key="3">
    <source>
        <dbReference type="Proteomes" id="UP000017819"/>
    </source>
</evidence>
<proteinExistence type="predicted"/>
<sequence>MAGEAGSLSDIALRSKAFWGYGRDFMSACRPELRISEDDIAHDDVWVVQTPEGGLGGFAHCVCADGVFEVLALFIAPEHIGKGYGTDLWQIVERRARALGCAGIGLDSDPYAVGFYRRMGMVEHGEAPSGSVPGRWLPRMVKRLS</sequence>
<organism evidence="2 3">
    <name type="scientific">Lutibaculum baratangense AMV1</name>
    <dbReference type="NCBI Taxonomy" id="631454"/>
    <lineage>
        <taxon>Bacteria</taxon>
        <taxon>Pseudomonadati</taxon>
        <taxon>Pseudomonadota</taxon>
        <taxon>Alphaproteobacteria</taxon>
        <taxon>Hyphomicrobiales</taxon>
        <taxon>Tepidamorphaceae</taxon>
        <taxon>Lutibaculum</taxon>
    </lineage>
</organism>
<comment type="caution">
    <text evidence="2">The sequence shown here is derived from an EMBL/GenBank/DDBJ whole genome shotgun (WGS) entry which is preliminary data.</text>
</comment>
<reference evidence="2 3" key="1">
    <citation type="journal article" date="2014" name="Genome Announc.">
        <title>Draft Genome Sequence of Lutibaculum baratangense Strain AMV1T, Isolated from a Mud Volcano in Andamans, India.</title>
        <authorList>
            <person name="Singh A."/>
            <person name="Sreenivas A."/>
            <person name="Sathyanarayana Reddy G."/>
            <person name="Pinnaka A.K."/>
            <person name="Shivaji S."/>
        </authorList>
    </citation>
    <scope>NUCLEOTIDE SEQUENCE [LARGE SCALE GENOMIC DNA]</scope>
    <source>
        <strain evidence="2 3">AMV1</strain>
    </source>
</reference>
<accession>V4RLR2</accession>
<feature type="domain" description="N-acetyltransferase" evidence="1">
    <location>
        <begin position="9"/>
        <end position="145"/>
    </location>
</feature>
<evidence type="ECO:0000313" key="2">
    <source>
        <dbReference type="EMBL" id="ESR24190.1"/>
    </source>
</evidence>
<dbReference type="SUPFAM" id="SSF55729">
    <property type="entry name" value="Acyl-CoA N-acyltransferases (Nat)"/>
    <property type="match status" value="1"/>
</dbReference>
<dbReference type="InterPro" id="IPR016181">
    <property type="entry name" value="Acyl_CoA_acyltransferase"/>
</dbReference>
<dbReference type="Proteomes" id="UP000017819">
    <property type="component" value="Unassembled WGS sequence"/>
</dbReference>
<dbReference type="InterPro" id="IPR000182">
    <property type="entry name" value="GNAT_dom"/>
</dbReference>
<gene>
    <name evidence="2" type="ORF">N177_2639</name>
</gene>
<dbReference type="Gene3D" id="3.40.630.30">
    <property type="match status" value="1"/>
</dbReference>
<dbReference type="GO" id="GO:0016747">
    <property type="term" value="F:acyltransferase activity, transferring groups other than amino-acyl groups"/>
    <property type="evidence" value="ECO:0007669"/>
    <property type="project" value="InterPro"/>
</dbReference>
<evidence type="ECO:0000259" key="1">
    <source>
        <dbReference type="PROSITE" id="PS51186"/>
    </source>
</evidence>
<dbReference type="eggNOG" id="COG3153">
    <property type="taxonomic scope" value="Bacteria"/>
</dbReference>
<dbReference type="CDD" id="cd04301">
    <property type="entry name" value="NAT_SF"/>
    <property type="match status" value="1"/>
</dbReference>